<protein>
    <recommendedName>
        <fullName evidence="4">DUF4181 domain-containing protein</fullName>
    </recommendedName>
</protein>
<proteinExistence type="predicted"/>
<sequence>MAKLAIIALLTFALIAVVKLCLRKTLNIEKEKKEFFSYNHINKIHRKIDWSLRISSIITNLIFLYLVLFQSFSIELWVFALVIFVVLDYGIRAFFEWKYSQNPKQSILTISEMFLLVIFIVIVFQLDLLGILA</sequence>
<accession>A0A161J6R2</accession>
<organism evidence="2 3">
    <name type="scientific">Cytobacillus oceanisediminis 2691</name>
    <dbReference type="NCBI Taxonomy" id="1196031"/>
    <lineage>
        <taxon>Bacteria</taxon>
        <taxon>Bacillati</taxon>
        <taxon>Bacillota</taxon>
        <taxon>Bacilli</taxon>
        <taxon>Bacillales</taxon>
        <taxon>Bacillaceae</taxon>
        <taxon>Cytobacillus</taxon>
    </lineage>
</organism>
<dbReference type="EMBL" id="CP015507">
    <property type="protein sequence ID" value="AND43211.1"/>
    <property type="molecule type" value="Genomic_DNA"/>
</dbReference>
<gene>
    <name evidence="2" type="ORF">A361_29055</name>
</gene>
<evidence type="ECO:0000256" key="1">
    <source>
        <dbReference type="SAM" id="Phobius"/>
    </source>
</evidence>
<feature type="transmembrane region" description="Helical" evidence="1">
    <location>
        <begin position="107"/>
        <end position="132"/>
    </location>
</feature>
<dbReference type="Pfam" id="PF13789">
    <property type="entry name" value="DUF4181"/>
    <property type="match status" value="1"/>
</dbReference>
<geneLocation type="plasmid" evidence="3">
    <name>pbo1</name>
</geneLocation>
<dbReference type="RefSeq" id="WP_019380271.1">
    <property type="nucleotide sequence ID" value="NZ_CP015507.1"/>
</dbReference>
<dbReference type="InterPro" id="IPR025441">
    <property type="entry name" value="DUF4181"/>
</dbReference>
<dbReference type="AlphaFoldDB" id="A0A161J6R2"/>
<dbReference type="Proteomes" id="UP000077856">
    <property type="component" value="Plasmid pBO1"/>
</dbReference>
<keyword evidence="1" id="KW-1133">Transmembrane helix</keyword>
<keyword evidence="2" id="KW-0614">Plasmid</keyword>
<evidence type="ECO:0000313" key="3">
    <source>
        <dbReference type="Proteomes" id="UP000077856"/>
    </source>
</evidence>
<feature type="transmembrane region" description="Helical" evidence="1">
    <location>
        <begin position="50"/>
        <end position="69"/>
    </location>
</feature>
<reference evidence="2 3" key="1">
    <citation type="submission" date="2016-04" db="EMBL/GenBank/DDBJ databases">
        <title>Complete genome sequence of Bacillus oceanisediminis strain 2691.</title>
        <authorList>
            <person name="Jeong H."/>
            <person name="Kim H.J."/>
            <person name="Lee D.-W."/>
        </authorList>
    </citation>
    <scope>NUCLEOTIDE SEQUENCE [LARGE SCALE GENOMIC DNA]</scope>
    <source>
        <strain evidence="2 3">2691</strain>
        <plasmid evidence="3">pbo1</plasmid>
    </source>
</reference>
<keyword evidence="1" id="KW-0812">Transmembrane</keyword>
<dbReference type="KEGG" id="bon:A361_29055"/>
<evidence type="ECO:0000313" key="2">
    <source>
        <dbReference type="EMBL" id="AND43211.1"/>
    </source>
</evidence>
<feature type="transmembrane region" description="Helical" evidence="1">
    <location>
        <begin position="76"/>
        <end position="95"/>
    </location>
</feature>
<name>A0A161J6R2_9BACI</name>
<evidence type="ECO:0008006" key="4">
    <source>
        <dbReference type="Google" id="ProtNLM"/>
    </source>
</evidence>
<keyword evidence="1" id="KW-0472">Membrane</keyword>